<dbReference type="Gene3D" id="3.40.50.620">
    <property type="entry name" value="HUPs"/>
    <property type="match status" value="1"/>
</dbReference>
<dbReference type="OrthoDB" id="9792500at2"/>
<feature type="domain" description="UspA" evidence="3">
    <location>
        <begin position="3"/>
        <end position="140"/>
    </location>
</feature>
<dbReference type="Pfam" id="PF00582">
    <property type="entry name" value="Usp"/>
    <property type="match status" value="1"/>
</dbReference>
<gene>
    <name evidence="4" type="ORF">ABT56_18120</name>
</gene>
<dbReference type="PATRIC" id="fig|1195763.3.peg.3870"/>
<dbReference type="STRING" id="1195763.ABT56_18120"/>
<organism evidence="4 5">
    <name type="scientific">Photobacterium aquae</name>
    <dbReference type="NCBI Taxonomy" id="1195763"/>
    <lineage>
        <taxon>Bacteria</taxon>
        <taxon>Pseudomonadati</taxon>
        <taxon>Pseudomonadota</taxon>
        <taxon>Gammaproteobacteria</taxon>
        <taxon>Vibrionales</taxon>
        <taxon>Vibrionaceae</taxon>
        <taxon>Photobacterium</taxon>
    </lineage>
</organism>
<dbReference type="SUPFAM" id="SSF52402">
    <property type="entry name" value="Adenine nucleotide alpha hydrolases-like"/>
    <property type="match status" value="1"/>
</dbReference>
<dbReference type="InterPro" id="IPR006016">
    <property type="entry name" value="UspA"/>
</dbReference>
<reference evidence="4 5" key="1">
    <citation type="submission" date="2015-05" db="EMBL/GenBank/DDBJ databases">
        <title>Photobacterium galathea sp. nov.</title>
        <authorList>
            <person name="Machado H."/>
            <person name="Gram L."/>
        </authorList>
    </citation>
    <scope>NUCLEOTIDE SEQUENCE [LARGE SCALE GENOMIC DNA]</scope>
    <source>
        <strain evidence="4 5">CGMCC 1.12159</strain>
    </source>
</reference>
<comment type="caution">
    <text evidence="4">The sequence shown here is derived from an EMBL/GenBank/DDBJ whole genome shotgun (WGS) entry which is preliminary data.</text>
</comment>
<dbReference type="RefSeq" id="WP_047880313.1">
    <property type="nucleotide sequence ID" value="NZ_LDOT01000027.1"/>
</dbReference>
<dbReference type="PRINTS" id="PR01438">
    <property type="entry name" value="UNVRSLSTRESS"/>
</dbReference>
<evidence type="ECO:0000256" key="1">
    <source>
        <dbReference type="ARBA" id="ARBA00008791"/>
    </source>
</evidence>
<evidence type="ECO:0000256" key="2">
    <source>
        <dbReference type="PIRNR" id="PIRNR006276"/>
    </source>
</evidence>
<accession>A0A0J1JNA8</accession>
<name>A0A0J1JNA8_9GAMM</name>
<dbReference type="AlphaFoldDB" id="A0A0J1JNA8"/>
<keyword evidence="5" id="KW-1185">Reference proteome</keyword>
<evidence type="ECO:0000313" key="4">
    <source>
        <dbReference type="EMBL" id="KLV03727.1"/>
    </source>
</evidence>
<dbReference type="EMBL" id="LDOT01000027">
    <property type="protein sequence ID" value="KLV03727.1"/>
    <property type="molecule type" value="Genomic_DNA"/>
</dbReference>
<comment type="similarity">
    <text evidence="1 2">Belongs to the universal stress protein A family.</text>
</comment>
<evidence type="ECO:0000259" key="3">
    <source>
        <dbReference type="Pfam" id="PF00582"/>
    </source>
</evidence>
<dbReference type="InterPro" id="IPR006015">
    <property type="entry name" value="Universal_stress_UspA"/>
</dbReference>
<dbReference type="PIRSF" id="PIRSF006276">
    <property type="entry name" value="UspA"/>
    <property type="match status" value="1"/>
</dbReference>
<dbReference type="InterPro" id="IPR014729">
    <property type="entry name" value="Rossmann-like_a/b/a_fold"/>
</dbReference>
<sequence length="144" mass="16532">MGYKHVLLAVNFDDDAEYLVKKAAEQSRVNHALFSVIHIDPDFTDLYEGVREFDLEAEGDEILSASVQAMCGLLKEADYPIYKHIFYAGYVEDQIIKAIEEFDVDLLVLGHHKSNLFRQLVLSPSEPLLRKMPCDILFLRLRES</sequence>
<protein>
    <recommendedName>
        <fullName evidence="2">Universal stress protein</fullName>
    </recommendedName>
</protein>
<dbReference type="Proteomes" id="UP000036097">
    <property type="component" value="Unassembled WGS sequence"/>
</dbReference>
<comment type="subcellular location">
    <subcellularLocation>
        <location evidence="2">Cytoplasm</location>
    </subcellularLocation>
</comment>
<dbReference type="GO" id="GO:0005737">
    <property type="term" value="C:cytoplasm"/>
    <property type="evidence" value="ECO:0007669"/>
    <property type="project" value="UniProtKB-SubCell"/>
</dbReference>
<keyword evidence="2" id="KW-0963">Cytoplasm</keyword>
<evidence type="ECO:0000313" key="5">
    <source>
        <dbReference type="Proteomes" id="UP000036097"/>
    </source>
</evidence>
<proteinExistence type="inferred from homology"/>